<gene>
    <name evidence="2" type="ORF">J7W16_03850</name>
</gene>
<keyword evidence="3" id="KW-1185">Reference proteome</keyword>
<reference evidence="2" key="1">
    <citation type="submission" date="2021-03" db="EMBL/GenBank/DDBJ databases">
        <title>Bacillus suaedae sp. nov., isolated from Suaeda aralocaspica.</title>
        <authorList>
            <person name="Lei R.F.R."/>
        </authorList>
    </citation>
    <scope>NUCLEOTIDE SEQUENCE</scope>
    <source>
        <strain evidence="2">YZJH907-2</strain>
    </source>
</reference>
<dbReference type="AlphaFoldDB" id="A0A940WPQ0"/>
<proteinExistence type="predicted"/>
<evidence type="ECO:0000313" key="3">
    <source>
        <dbReference type="Proteomes" id="UP000678228"/>
    </source>
</evidence>
<evidence type="ECO:0008006" key="4">
    <source>
        <dbReference type="Google" id="ProtNLM"/>
    </source>
</evidence>
<feature type="transmembrane region" description="Helical" evidence="1">
    <location>
        <begin position="113"/>
        <end position="132"/>
    </location>
</feature>
<evidence type="ECO:0000313" key="2">
    <source>
        <dbReference type="EMBL" id="MBP3950255.1"/>
    </source>
</evidence>
<dbReference type="Proteomes" id="UP000678228">
    <property type="component" value="Unassembled WGS sequence"/>
</dbReference>
<sequence>MRNRKFQIIIWSVVIGCMIIGGFLGVYIVGKETGEYNYDIAIAIIVGTLLGFFVYLLIAKWNKKRNGNVPSVDERSVLLMKNYLMVVLYVVLFGSGAVLLILFSMGVHFIETGWLIVYMMGLYMLIGVGVIITKQL</sequence>
<name>A0A940WPQ0_9BACI</name>
<keyword evidence="1" id="KW-0812">Transmembrane</keyword>
<protein>
    <recommendedName>
        <fullName evidence="4">DUF2178 domain-containing protein</fullName>
    </recommendedName>
</protein>
<keyword evidence="1" id="KW-0472">Membrane</keyword>
<dbReference type="EMBL" id="JAGKSQ010000001">
    <property type="protein sequence ID" value="MBP3950255.1"/>
    <property type="molecule type" value="Genomic_DNA"/>
</dbReference>
<feature type="transmembrane region" description="Helical" evidence="1">
    <location>
        <begin position="36"/>
        <end position="58"/>
    </location>
</feature>
<dbReference type="RefSeq" id="WP_210595861.1">
    <property type="nucleotide sequence ID" value="NZ_JAGKSQ010000001.1"/>
</dbReference>
<keyword evidence="1" id="KW-1133">Transmembrane helix</keyword>
<organism evidence="2 3">
    <name type="scientific">Halalkalibacter suaedae</name>
    <dbReference type="NCBI Taxonomy" id="2822140"/>
    <lineage>
        <taxon>Bacteria</taxon>
        <taxon>Bacillati</taxon>
        <taxon>Bacillota</taxon>
        <taxon>Bacilli</taxon>
        <taxon>Bacillales</taxon>
        <taxon>Bacillaceae</taxon>
        <taxon>Halalkalibacter</taxon>
    </lineage>
</organism>
<evidence type="ECO:0000256" key="1">
    <source>
        <dbReference type="SAM" id="Phobius"/>
    </source>
</evidence>
<comment type="caution">
    <text evidence="2">The sequence shown here is derived from an EMBL/GenBank/DDBJ whole genome shotgun (WGS) entry which is preliminary data.</text>
</comment>
<feature type="transmembrane region" description="Helical" evidence="1">
    <location>
        <begin position="83"/>
        <end position="107"/>
    </location>
</feature>
<accession>A0A940WPQ0</accession>
<feature type="transmembrane region" description="Helical" evidence="1">
    <location>
        <begin position="9"/>
        <end position="30"/>
    </location>
</feature>
<dbReference type="PROSITE" id="PS51257">
    <property type="entry name" value="PROKAR_LIPOPROTEIN"/>
    <property type="match status" value="1"/>
</dbReference>